<protein>
    <submittedName>
        <fullName evidence="1">Uncharacterized protein</fullName>
    </submittedName>
</protein>
<gene>
    <name evidence="1" type="ORF">QDX21_06320</name>
</gene>
<evidence type="ECO:0000313" key="1">
    <source>
        <dbReference type="EMBL" id="WGH94390.1"/>
    </source>
</evidence>
<name>A0AAJ6AQM0_9MICC</name>
<sequence>MIEQRSTGREGSGVELSAETFMTLLDQGVPHDGSEIFDVNERVVFSSQHVAQGTEEIWNTLQTQRYNVTISSTNGVGIEDNRFLWLGRDACVTAETIQVQSGSDAPTFLLRSHPLSSRYTVLIDLMGLVAIADTNFVSVDAVKIPAKTWESLVVGPDAGRQQQLAQQLAQRQASELVAQVSPDMADDIRRGFYQQVVVVSESPTEQGPTPIATAWMSTPHGYLSFFLQPGRFFGKAHYLEPVDAWMLFMMASYQLPRQRMISTW</sequence>
<dbReference type="AlphaFoldDB" id="A0AAJ6AQM0"/>
<organism evidence="1 2">
    <name type="scientific">Auritidibacter ignavus</name>
    <dbReference type="NCBI Taxonomy" id="678932"/>
    <lineage>
        <taxon>Bacteria</taxon>
        <taxon>Bacillati</taxon>
        <taxon>Actinomycetota</taxon>
        <taxon>Actinomycetes</taxon>
        <taxon>Micrococcales</taxon>
        <taxon>Micrococcaceae</taxon>
        <taxon>Auritidibacter</taxon>
    </lineage>
</organism>
<reference evidence="1 2" key="1">
    <citation type="submission" date="2023-03" db="EMBL/GenBank/DDBJ databases">
        <title>Complete genome sequences of several Auritidibacter ignavus strains isolated from ear infections.</title>
        <authorList>
            <person name="Baehr T."/>
            <person name="Baumhoegger A.M."/>
        </authorList>
    </citation>
    <scope>NUCLEOTIDE SEQUENCE [LARGE SCALE GENOMIC DNA]</scope>
    <source>
        <strain evidence="1 2">BABAE-6</strain>
    </source>
</reference>
<keyword evidence="2" id="KW-1185">Reference proteome</keyword>
<accession>A0AAJ6AQM0</accession>
<proteinExistence type="predicted"/>
<evidence type="ECO:0000313" key="2">
    <source>
        <dbReference type="Proteomes" id="UP001224674"/>
    </source>
</evidence>
<dbReference type="EMBL" id="CP122566">
    <property type="protein sequence ID" value="WGH94390.1"/>
    <property type="molecule type" value="Genomic_DNA"/>
</dbReference>
<dbReference type="Proteomes" id="UP001224674">
    <property type="component" value="Chromosome"/>
</dbReference>
<dbReference type="RefSeq" id="WP_279675399.1">
    <property type="nucleotide sequence ID" value="NZ_CP122566.1"/>
</dbReference>